<comment type="caution">
    <text evidence="3">The sequence shown here is derived from an EMBL/GenBank/DDBJ whole genome shotgun (WGS) entry which is preliminary data.</text>
</comment>
<reference evidence="4" key="1">
    <citation type="journal article" date="2019" name="Int. J. Syst. Evol. Microbiol.">
        <title>The Global Catalogue of Microorganisms (GCM) 10K type strain sequencing project: providing services to taxonomists for standard genome sequencing and annotation.</title>
        <authorList>
            <consortium name="The Broad Institute Genomics Platform"/>
            <consortium name="The Broad Institute Genome Sequencing Center for Infectious Disease"/>
            <person name="Wu L."/>
            <person name="Ma J."/>
        </authorList>
    </citation>
    <scope>NUCLEOTIDE SEQUENCE [LARGE SCALE GENOMIC DNA]</scope>
    <source>
        <strain evidence="4">JCM 17125</strain>
    </source>
</reference>
<dbReference type="Pfam" id="PF00561">
    <property type="entry name" value="Abhydrolase_1"/>
    <property type="match status" value="1"/>
</dbReference>
<dbReference type="InterPro" id="IPR000073">
    <property type="entry name" value="AB_hydrolase_1"/>
</dbReference>
<evidence type="ECO:0000313" key="4">
    <source>
        <dbReference type="Proteomes" id="UP001501468"/>
    </source>
</evidence>
<organism evidence="3 4">
    <name type="scientific">Terrabacter ginsenosidimutans</name>
    <dbReference type="NCBI Taxonomy" id="490575"/>
    <lineage>
        <taxon>Bacteria</taxon>
        <taxon>Bacillati</taxon>
        <taxon>Actinomycetota</taxon>
        <taxon>Actinomycetes</taxon>
        <taxon>Micrococcales</taxon>
        <taxon>Intrasporangiaceae</taxon>
        <taxon>Terrabacter</taxon>
    </lineage>
</organism>
<gene>
    <name evidence="3" type="ORF">GCM10022399_22390</name>
</gene>
<dbReference type="Proteomes" id="UP001501468">
    <property type="component" value="Unassembled WGS sequence"/>
</dbReference>
<dbReference type="SUPFAM" id="SSF53474">
    <property type="entry name" value="alpha/beta-Hydrolases"/>
    <property type="match status" value="1"/>
</dbReference>
<accession>A0ABP7DG26</accession>
<feature type="region of interest" description="Disordered" evidence="1">
    <location>
        <begin position="13"/>
        <end position="33"/>
    </location>
</feature>
<keyword evidence="4" id="KW-1185">Reference proteome</keyword>
<dbReference type="PANTHER" id="PTHR43433:SF1">
    <property type="entry name" value="BLL5160 PROTEIN"/>
    <property type="match status" value="1"/>
</dbReference>
<dbReference type="Gene3D" id="3.40.50.1820">
    <property type="entry name" value="alpha/beta hydrolase"/>
    <property type="match status" value="1"/>
</dbReference>
<dbReference type="PANTHER" id="PTHR43433">
    <property type="entry name" value="HYDROLASE, ALPHA/BETA FOLD FAMILY PROTEIN"/>
    <property type="match status" value="1"/>
</dbReference>
<protein>
    <recommendedName>
        <fullName evidence="2">AB hydrolase-1 domain-containing protein</fullName>
    </recommendedName>
</protein>
<sequence>MVALALGVSGCTSGVGTASTTASTRHTTTSTPGVVATTSLEPERDVTVAGRHFKARCAGSGPSVILVADYGQTMDDAWGTVPQTLAASSRVCVYDRLGIGRSDQVPQRQTFASLADDLDGVISALGLTRPVVVMGFGMGGPIALSWASRHETDARAVVVMNPDPPGFRGPDGALEKLLPPKDVGDPELSGLWAGLDRFNDPATNRESLDPRSWTAYSRLPAMSTRLYDLVDVQPPSWPAAVDAKKVDGAWRALQRRVLAMSSPSEIVNVPAQDAWPVAIKSTLDRALRS</sequence>
<dbReference type="EMBL" id="BAABDC010000003">
    <property type="protein sequence ID" value="GAA3705185.1"/>
    <property type="molecule type" value="Genomic_DNA"/>
</dbReference>
<evidence type="ECO:0000256" key="1">
    <source>
        <dbReference type="SAM" id="MobiDB-lite"/>
    </source>
</evidence>
<evidence type="ECO:0000259" key="2">
    <source>
        <dbReference type="Pfam" id="PF00561"/>
    </source>
</evidence>
<name>A0ABP7DG26_9MICO</name>
<feature type="domain" description="AB hydrolase-1" evidence="2">
    <location>
        <begin position="76"/>
        <end position="168"/>
    </location>
</feature>
<evidence type="ECO:0000313" key="3">
    <source>
        <dbReference type="EMBL" id="GAA3705185.1"/>
    </source>
</evidence>
<dbReference type="InterPro" id="IPR029058">
    <property type="entry name" value="AB_hydrolase_fold"/>
</dbReference>
<dbReference type="InterPro" id="IPR050471">
    <property type="entry name" value="AB_hydrolase"/>
</dbReference>
<proteinExistence type="predicted"/>